<organism evidence="1 2">
    <name type="scientific">Panagrolaimus sp. ES5</name>
    <dbReference type="NCBI Taxonomy" id="591445"/>
    <lineage>
        <taxon>Eukaryota</taxon>
        <taxon>Metazoa</taxon>
        <taxon>Ecdysozoa</taxon>
        <taxon>Nematoda</taxon>
        <taxon>Chromadorea</taxon>
        <taxon>Rhabditida</taxon>
        <taxon>Tylenchina</taxon>
        <taxon>Panagrolaimomorpha</taxon>
        <taxon>Panagrolaimoidea</taxon>
        <taxon>Panagrolaimidae</taxon>
        <taxon>Panagrolaimus</taxon>
    </lineage>
</organism>
<proteinExistence type="predicted"/>
<dbReference type="WBParaSite" id="ES5_v2.g12920.t1">
    <property type="protein sequence ID" value="ES5_v2.g12920.t1"/>
    <property type="gene ID" value="ES5_v2.g12920"/>
</dbReference>
<sequence length="164" mass="18238">MEYDAMSANDEVAVEKVNPDGSYKVKGCTYDSIAGIQLQNIVIFLKFEHVCESGDYYTNYDPYPNLNQTWNLKDQSALWIQDNYNGNSAPANTFGASLDQEKKSDVNPKFQHLSKSLPNPSASSSDGANESAENRDSSASARSNVVKNVRPMHRRKNISHGKIE</sequence>
<accession>A0AC34F6R7</accession>
<evidence type="ECO:0000313" key="1">
    <source>
        <dbReference type="Proteomes" id="UP000887579"/>
    </source>
</evidence>
<evidence type="ECO:0000313" key="2">
    <source>
        <dbReference type="WBParaSite" id="ES5_v2.g12920.t1"/>
    </source>
</evidence>
<name>A0AC34F6R7_9BILA</name>
<dbReference type="Proteomes" id="UP000887579">
    <property type="component" value="Unplaced"/>
</dbReference>
<reference evidence="2" key="1">
    <citation type="submission" date="2022-11" db="UniProtKB">
        <authorList>
            <consortium name="WormBaseParasite"/>
        </authorList>
    </citation>
    <scope>IDENTIFICATION</scope>
</reference>
<protein>
    <submittedName>
        <fullName evidence="2">Uncharacterized protein</fullName>
    </submittedName>
</protein>